<gene>
    <name evidence="10" type="ORF">K431DRAFT_318056</name>
</gene>
<dbReference type="SUPFAM" id="SSF56112">
    <property type="entry name" value="Protein kinase-like (PK-like)"/>
    <property type="match status" value="1"/>
</dbReference>
<dbReference type="InterPro" id="IPR011009">
    <property type="entry name" value="Kinase-like_dom_sf"/>
</dbReference>
<dbReference type="GO" id="GO:0000245">
    <property type="term" value="P:spliceosomal complex assembly"/>
    <property type="evidence" value="ECO:0007669"/>
    <property type="project" value="TreeGrafter"/>
</dbReference>
<name>A0A9P4QF46_9PEZI</name>
<dbReference type="AlphaFoldDB" id="A0A9P4QF46"/>
<evidence type="ECO:0000256" key="1">
    <source>
        <dbReference type="ARBA" id="ARBA00012513"/>
    </source>
</evidence>
<dbReference type="PROSITE" id="PS50011">
    <property type="entry name" value="PROTEIN_KINASE_DOM"/>
    <property type="match status" value="1"/>
</dbReference>
<dbReference type="PANTHER" id="PTHR47634:SF9">
    <property type="entry name" value="PROTEIN KINASE DOMAIN-CONTAINING PROTEIN-RELATED"/>
    <property type="match status" value="1"/>
</dbReference>
<evidence type="ECO:0000259" key="9">
    <source>
        <dbReference type="PROSITE" id="PS50011"/>
    </source>
</evidence>
<evidence type="ECO:0000256" key="4">
    <source>
        <dbReference type="ARBA" id="ARBA00022741"/>
    </source>
</evidence>
<accession>A0A9P4QF46</accession>
<dbReference type="Proteomes" id="UP000799441">
    <property type="component" value="Unassembled WGS sequence"/>
</dbReference>
<dbReference type="GO" id="GO:0004674">
    <property type="term" value="F:protein serine/threonine kinase activity"/>
    <property type="evidence" value="ECO:0007669"/>
    <property type="project" value="UniProtKB-KW"/>
</dbReference>
<evidence type="ECO:0000256" key="2">
    <source>
        <dbReference type="ARBA" id="ARBA00022527"/>
    </source>
</evidence>
<dbReference type="Gene3D" id="3.30.200.20">
    <property type="entry name" value="Phosphorylase Kinase, domain 1"/>
    <property type="match status" value="1"/>
</dbReference>
<evidence type="ECO:0000256" key="3">
    <source>
        <dbReference type="ARBA" id="ARBA00022679"/>
    </source>
</evidence>
<keyword evidence="6" id="KW-0067">ATP-binding</keyword>
<dbReference type="GO" id="GO:0050684">
    <property type="term" value="P:regulation of mRNA processing"/>
    <property type="evidence" value="ECO:0007669"/>
    <property type="project" value="TreeGrafter"/>
</dbReference>
<keyword evidence="11" id="KW-1185">Reference proteome</keyword>
<comment type="caution">
    <text evidence="10">The sequence shown here is derived from an EMBL/GenBank/DDBJ whole genome shotgun (WGS) entry which is preliminary data.</text>
</comment>
<keyword evidence="4" id="KW-0547">Nucleotide-binding</keyword>
<dbReference type="Pfam" id="PF00069">
    <property type="entry name" value="Pkinase"/>
    <property type="match status" value="1"/>
</dbReference>
<protein>
    <recommendedName>
        <fullName evidence="1">non-specific serine/threonine protein kinase</fullName>
        <ecNumber evidence="1">2.7.11.1</ecNumber>
    </recommendedName>
</protein>
<comment type="catalytic activity">
    <reaction evidence="8">
        <text>L-seryl-[protein] + ATP = O-phospho-L-seryl-[protein] + ADP + H(+)</text>
        <dbReference type="Rhea" id="RHEA:17989"/>
        <dbReference type="Rhea" id="RHEA-COMP:9863"/>
        <dbReference type="Rhea" id="RHEA-COMP:11604"/>
        <dbReference type="ChEBI" id="CHEBI:15378"/>
        <dbReference type="ChEBI" id="CHEBI:29999"/>
        <dbReference type="ChEBI" id="CHEBI:30616"/>
        <dbReference type="ChEBI" id="CHEBI:83421"/>
        <dbReference type="ChEBI" id="CHEBI:456216"/>
        <dbReference type="EC" id="2.7.11.1"/>
    </reaction>
</comment>
<sequence>MLGCRGSRHRHQPQPLSKVLAPGISASLLLGEEKTPHYNPGHFHSARFGQVFYNRYQFVTKLGYGPSSIERYVAIKINSISRYSRKNDIGSELKISEHISANPQYKGWHFVREMMDSSTIEGSNGSHVCMVFELLREPLWLYRQRYVGRVVPTEILKTIVQMILHGVDYLHSECHVIHTAVQAEYNDTLPQKHMNGRTNHLSRNDYGKLARPNGTIQITDYDFAVSGEAPHSGCIQADFYRALEILPDVGYNYPGDIWNLGLFEQPSPDSTGDHDDQLHLAQLAALLGPQPSELFHGQRTSAFYSSDGNLRNKALVPSDLTLENSISQIKGQEKEKFLKFVKRMTRWILEDRSTAKELLDDPWLFTGHPQD</sequence>
<evidence type="ECO:0000313" key="11">
    <source>
        <dbReference type="Proteomes" id="UP000799441"/>
    </source>
</evidence>
<reference evidence="10" key="1">
    <citation type="journal article" date="2020" name="Stud. Mycol.">
        <title>101 Dothideomycetes genomes: a test case for predicting lifestyles and emergence of pathogens.</title>
        <authorList>
            <person name="Haridas S."/>
            <person name="Albert R."/>
            <person name="Binder M."/>
            <person name="Bloem J."/>
            <person name="Labutti K."/>
            <person name="Salamov A."/>
            <person name="Andreopoulos B."/>
            <person name="Baker S."/>
            <person name="Barry K."/>
            <person name="Bills G."/>
            <person name="Bluhm B."/>
            <person name="Cannon C."/>
            <person name="Castanera R."/>
            <person name="Culley D."/>
            <person name="Daum C."/>
            <person name="Ezra D."/>
            <person name="Gonzalez J."/>
            <person name="Henrissat B."/>
            <person name="Kuo A."/>
            <person name="Liang C."/>
            <person name="Lipzen A."/>
            <person name="Lutzoni F."/>
            <person name="Magnuson J."/>
            <person name="Mondo S."/>
            <person name="Nolan M."/>
            <person name="Ohm R."/>
            <person name="Pangilinan J."/>
            <person name="Park H.-J."/>
            <person name="Ramirez L."/>
            <person name="Alfaro M."/>
            <person name="Sun H."/>
            <person name="Tritt A."/>
            <person name="Yoshinaga Y."/>
            <person name="Zwiers L.-H."/>
            <person name="Turgeon B."/>
            <person name="Goodwin S."/>
            <person name="Spatafora J."/>
            <person name="Crous P."/>
            <person name="Grigoriev I."/>
        </authorList>
    </citation>
    <scope>NUCLEOTIDE SEQUENCE</scope>
    <source>
        <strain evidence="10">CBS 116435</strain>
    </source>
</reference>
<dbReference type="SMART" id="SM00220">
    <property type="entry name" value="S_TKc"/>
    <property type="match status" value="1"/>
</dbReference>
<organism evidence="10 11">
    <name type="scientific">Polychaeton citri CBS 116435</name>
    <dbReference type="NCBI Taxonomy" id="1314669"/>
    <lineage>
        <taxon>Eukaryota</taxon>
        <taxon>Fungi</taxon>
        <taxon>Dikarya</taxon>
        <taxon>Ascomycota</taxon>
        <taxon>Pezizomycotina</taxon>
        <taxon>Dothideomycetes</taxon>
        <taxon>Dothideomycetidae</taxon>
        <taxon>Capnodiales</taxon>
        <taxon>Capnodiaceae</taxon>
        <taxon>Polychaeton</taxon>
    </lineage>
</organism>
<evidence type="ECO:0000256" key="7">
    <source>
        <dbReference type="ARBA" id="ARBA00047899"/>
    </source>
</evidence>
<comment type="catalytic activity">
    <reaction evidence="7">
        <text>L-threonyl-[protein] + ATP = O-phospho-L-threonyl-[protein] + ADP + H(+)</text>
        <dbReference type="Rhea" id="RHEA:46608"/>
        <dbReference type="Rhea" id="RHEA-COMP:11060"/>
        <dbReference type="Rhea" id="RHEA-COMP:11605"/>
        <dbReference type="ChEBI" id="CHEBI:15378"/>
        <dbReference type="ChEBI" id="CHEBI:30013"/>
        <dbReference type="ChEBI" id="CHEBI:30616"/>
        <dbReference type="ChEBI" id="CHEBI:61977"/>
        <dbReference type="ChEBI" id="CHEBI:456216"/>
        <dbReference type="EC" id="2.7.11.1"/>
    </reaction>
</comment>
<dbReference type="Gene3D" id="1.10.510.10">
    <property type="entry name" value="Transferase(Phosphotransferase) domain 1"/>
    <property type="match status" value="1"/>
</dbReference>
<dbReference type="InterPro" id="IPR000719">
    <property type="entry name" value="Prot_kinase_dom"/>
</dbReference>
<dbReference type="EC" id="2.7.11.1" evidence="1"/>
<evidence type="ECO:0000256" key="5">
    <source>
        <dbReference type="ARBA" id="ARBA00022777"/>
    </source>
</evidence>
<keyword evidence="2" id="KW-0723">Serine/threonine-protein kinase</keyword>
<dbReference type="EMBL" id="MU003770">
    <property type="protein sequence ID" value="KAF2724690.1"/>
    <property type="molecule type" value="Genomic_DNA"/>
</dbReference>
<feature type="domain" description="Protein kinase" evidence="9">
    <location>
        <begin position="37"/>
        <end position="364"/>
    </location>
</feature>
<proteinExistence type="predicted"/>
<keyword evidence="5 10" id="KW-0418">Kinase</keyword>
<evidence type="ECO:0000256" key="6">
    <source>
        <dbReference type="ARBA" id="ARBA00022840"/>
    </source>
</evidence>
<dbReference type="InterPro" id="IPR051334">
    <property type="entry name" value="SRPK"/>
</dbReference>
<evidence type="ECO:0000256" key="8">
    <source>
        <dbReference type="ARBA" id="ARBA00048679"/>
    </source>
</evidence>
<dbReference type="GO" id="GO:0005524">
    <property type="term" value="F:ATP binding"/>
    <property type="evidence" value="ECO:0007669"/>
    <property type="project" value="UniProtKB-KW"/>
</dbReference>
<evidence type="ECO:0000313" key="10">
    <source>
        <dbReference type="EMBL" id="KAF2724690.1"/>
    </source>
</evidence>
<dbReference type="PANTHER" id="PTHR47634">
    <property type="entry name" value="PROTEIN KINASE DOMAIN-CONTAINING PROTEIN-RELATED"/>
    <property type="match status" value="1"/>
</dbReference>
<keyword evidence="3" id="KW-0808">Transferase</keyword>
<dbReference type="OrthoDB" id="5979581at2759"/>